<evidence type="ECO:0000256" key="1">
    <source>
        <dbReference type="ARBA" id="ARBA00022729"/>
    </source>
</evidence>
<feature type="domain" description="Ig-like" evidence="5">
    <location>
        <begin position="135"/>
        <end position="229"/>
    </location>
</feature>
<dbReference type="InterPro" id="IPR036179">
    <property type="entry name" value="Ig-like_dom_sf"/>
</dbReference>
<accession>A0A183J9M7</accession>
<dbReference type="GO" id="GO:0043005">
    <property type="term" value="C:neuron projection"/>
    <property type="evidence" value="ECO:0007669"/>
    <property type="project" value="TreeGrafter"/>
</dbReference>
<evidence type="ECO:0000313" key="7">
    <source>
        <dbReference type="Proteomes" id="UP000270296"/>
    </source>
</evidence>
<evidence type="ECO:0000313" key="6">
    <source>
        <dbReference type="EMBL" id="VDP49784.1"/>
    </source>
</evidence>
<dbReference type="SMART" id="SM00409">
    <property type="entry name" value="IG"/>
    <property type="match status" value="2"/>
</dbReference>
<feature type="domain" description="Ig-like" evidence="5">
    <location>
        <begin position="43"/>
        <end position="131"/>
    </location>
</feature>
<evidence type="ECO:0000259" key="5">
    <source>
        <dbReference type="PROSITE" id="PS50835"/>
    </source>
</evidence>
<organism evidence="8">
    <name type="scientific">Soboliphyme baturini</name>
    <dbReference type="NCBI Taxonomy" id="241478"/>
    <lineage>
        <taxon>Eukaryota</taxon>
        <taxon>Metazoa</taxon>
        <taxon>Ecdysozoa</taxon>
        <taxon>Nematoda</taxon>
        <taxon>Enoplea</taxon>
        <taxon>Dorylaimia</taxon>
        <taxon>Dioctophymatida</taxon>
        <taxon>Dioctophymatoidea</taxon>
        <taxon>Soboliphymatidae</taxon>
        <taxon>Soboliphyme</taxon>
    </lineage>
</organism>
<keyword evidence="2" id="KW-0677">Repeat</keyword>
<reference evidence="8" key="1">
    <citation type="submission" date="2016-06" db="UniProtKB">
        <authorList>
            <consortium name="WormBaseParasite"/>
        </authorList>
    </citation>
    <scope>IDENTIFICATION</scope>
</reference>
<evidence type="ECO:0000256" key="4">
    <source>
        <dbReference type="ARBA" id="ARBA00023319"/>
    </source>
</evidence>
<dbReference type="InterPro" id="IPR007110">
    <property type="entry name" value="Ig-like_dom"/>
</dbReference>
<evidence type="ECO:0000256" key="3">
    <source>
        <dbReference type="ARBA" id="ARBA00023157"/>
    </source>
</evidence>
<dbReference type="OrthoDB" id="6244967at2759"/>
<keyword evidence="4" id="KW-0393">Immunoglobulin domain</keyword>
<dbReference type="InterPro" id="IPR003599">
    <property type="entry name" value="Ig_sub"/>
</dbReference>
<dbReference type="WBParaSite" id="SBAD_0001298501-mRNA-1">
    <property type="protein sequence ID" value="SBAD_0001298501-mRNA-1"/>
    <property type="gene ID" value="SBAD_0001298501"/>
</dbReference>
<dbReference type="AlphaFoldDB" id="A0A183J9M7"/>
<dbReference type="Proteomes" id="UP000270296">
    <property type="component" value="Unassembled WGS sequence"/>
</dbReference>
<dbReference type="Gene3D" id="2.60.40.10">
    <property type="entry name" value="Immunoglobulins"/>
    <property type="match status" value="2"/>
</dbReference>
<keyword evidence="7" id="KW-1185">Reference proteome</keyword>
<proteinExistence type="predicted"/>
<keyword evidence="1" id="KW-0732">Signal</keyword>
<dbReference type="Pfam" id="PF07679">
    <property type="entry name" value="I-set"/>
    <property type="match status" value="2"/>
</dbReference>
<keyword evidence="3" id="KW-1015">Disulfide bond</keyword>
<gene>
    <name evidence="6" type="ORF">SBAD_LOCUS12575</name>
</gene>
<dbReference type="InterPro" id="IPR003598">
    <property type="entry name" value="Ig_sub2"/>
</dbReference>
<protein>
    <submittedName>
        <fullName evidence="8">Ig-like domain-containing protein</fullName>
    </submittedName>
</protein>
<dbReference type="PROSITE" id="PS50835">
    <property type="entry name" value="IG_LIKE"/>
    <property type="match status" value="2"/>
</dbReference>
<dbReference type="PANTHER" id="PTHR12231">
    <property type="entry name" value="CTX-RELATED TYPE I TRANSMEMBRANE PROTEIN"/>
    <property type="match status" value="1"/>
</dbReference>
<dbReference type="InterPro" id="IPR013098">
    <property type="entry name" value="Ig_I-set"/>
</dbReference>
<name>A0A183J9M7_9BILA</name>
<dbReference type="InterPro" id="IPR013783">
    <property type="entry name" value="Ig-like_fold"/>
</dbReference>
<evidence type="ECO:0000256" key="2">
    <source>
        <dbReference type="ARBA" id="ARBA00022737"/>
    </source>
</evidence>
<reference evidence="6 7" key="2">
    <citation type="submission" date="2018-11" db="EMBL/GenBank/DDBJ databases">
        <authorList>
            <consortium name="Pathogen Informatics"/>
        </authorList>
    </citation>
    <scope>NUCLEOTIDE SEQUENCE [LARGE SCALE GENOMIC DNA]</scope>
</reference>
<evidence type="ECO:0000313" key="8">
    <source>
        <dbReference type="WBParaSite" id="SBAD_0001298501-mRNA-1"/>
    </source>
</evidence>
<dbReference type="SUPFAM" id="SSF48726">
    <property type="entry name" value="Immunoglobulin"/>
    <property type="match status" value="2"/>
</dbReference>
<sequence length="285" mass="32633">MGELLHIRKLNHDIDTAVYQCNVSNPLGYVFANAYINVFAHEPRFTSPVDQIIKTTIGSSVYLDCDVEAAPLAKIKWMDSKDREIGFMDSKFELMGNNTLKISEVNLLDSGLFFCLVNNKYGINRAKRKLEVYRPTYFTVILPKENIVAEAGMTIPLRCEAEKDGRLRIHYSWFKDDVDIAQKLSKDPAYKFVEQNLLHIVNVGGRHSGIYKCVAKTDVDSVETSMLLTVKDVPDSPLIIDINCDERRALVKWAAAFDNYESMEKYFVEYQTEFHPNLWTLAVVR</sequence>
<dbReference type="EMBL" id="UZAM01018175">
    <property type="protein sequence ID" value="VDP49784.1"/>
    <property type="molecule type" value="Genomic_DNA"/>
</dbReference>
<dbReference type="SMART" id="SM00408">
    <property type="entry name" value="IGc2"/>
    <property type="match status" value="2"/>
</dbReference>
<dbReference type="InterPro" id="IPR051170">
    <property type="entry name" value="Neural/epithelial_adhesion"/>
</dbReference>
<dbReference type="PANTHER" id="PTHR12231:SF253">
    <property type="entry name" value="DPR-INTERACTING PROTEIN ETA, ISOFORM B-RELATED"/>
    <property type="match status" value="1"/>
</dbReference>